<dbReference type="Proteomes" id="UP000662747">
    <property type="component" value="Chromosome"/>
</dbReference>
<dbReference type="EMBL" id="CP071090">
    <property type="protein sequence ID" value="QSQ28587.1"/>
    <property type="molecule type" value="Genomic_DNA"/>
</dbReference>
<keyword evidence="2" id="KW-1185">Reference proteome</keyword>
<protein>
    <recommendedName>
        <fullName evidence="3">Outer membrane protein beta-barrel domain-containing protein</fullName>
    </recommendedName>
</protein>
<organism evidence="1 2">
    <name type="scientific">Pyxidicoccus parkwayensis</name>
    <dbReference type="NCBI Taxonomy" id="2813578"/>
    <lineage>
        <taxon>Bacteria</taxon>
        <taxon>Pseudomonadati</taxon>
        <taxon>Myxococcota</taxon>
        <taxon>Myxococcia</taxon>
        <taxon>Myxococcales</taxon>
        <taxon>Cystobacterineae</taxon>
        <taxon>Myxococcaceae</taxon>
        <taxon>Pyxidicoccus</taxon>
    </lineage>
</organism>
<sequence>MGRVVAGTALFLAFGTGCVSVSQVQTADTLGSGKFQFGIEPGVGGAALISSEAGTEAIYYPHVDLSARYGVSDSVDLGVRFGSSLVELQSKFLLTDPRDPNKAISLAPSVSGVFLGSSTDDSSISYVNVALPLLVGFKTSGGSELVLGPRVTGTRLSGNALEEGAAVNILSVGASVGYALRVTEGFRLMPEVGVSVPVLGEVNTTQTDSEMASGFGGGFVQFKLGFLFGGGRPINRSANIDADDIDHGTDDTGDDVN</sequence>
<gene>
    <name evidence="1" type="ORF">JY651_49180</name>
</gene>
<evidence type="ECO:0000313" key="1">
    <source>
        <dbReference type="EMBL" id="QSQ28587.1"/>
    </source>
</evidence>
<dbReference type="PROSITE" id="PS51257">
    <property type="entry name" value="PROKAR_LIPOPROTEIN"/>
    <property type="match status" value="1"/>
</dbReference>
<evidence type="ECO:0000313" key="2">
    <source>
        <dbReference type="Proteomes" id="UP000662747"/>
    </source>
</evidence>
<evidence type="ECO:0008006" key="3">
    <source>
        <dbReference type="Google" id="ProtNLM"/>
    </source>
</evidence>
<name>A0ABX7PDV8_9BACT</name>
<proteinExistence type="predicted"/>
<reference evidence="1 2" key="1">
    <citation type="submission" date="2021-02" db="EMBL/GenBank/DDBJ databases">
        <title>De Novo genome assembly of isolated myxobacteria.</title>
        <authorList>
            <person name="Stevens D.C."/>
        </authorList>
    </citation>
    <scope>NUCLEOTIDE SEQUENCE [LARGE SCALE GENOMIC DNA]</scope>
    <source>
        <strain evidence="2">SCPEA02</strain>
    </source>
</reference>
<accession>A0ABX7PDV8</accession>